<evidence type="ECO:0000256" key="1">
    <source>
        <dbReference type="SAM" id="MobiDB-lite"/>
    </source>
</evidence>
<keyword evidence="3" id="KW-1185">Reference proteome</keyword>
<protein>
    <submittedName>
        <fullName evidence="2">Uncharacterized protein</fullName>
    </submittedName>
</protein>
<name>A0ABN9A375_RANTA</name>
<accession>A0ABN9A375</accession>
<feature type="region of interest" description="Disordered" evidence="1">
    <location>
        <begin position="31"/>
        <end position="74"/>
    </location>
</feature>
<sequence length="150" mass="16408">MRGVMCSVVSDSLRPHGLLARQDPQSVGFSRQECWSGLPFPPPGDLPDPRIEPRSPGLQADSLAAEPQGKPRSPGVGCHFLLQRLFPSQGSSPRLLHWQADSLPSEPPGQPDRYHAVCRMDEYIPGPTSVLSIRLSGEWLPGTCTHRNPL</sequence>
<evidence type="ECO:0000313" key="2">
    <source>
        <dbReference type="EMBL" id="CAI9180095.1"/>
    </source>
</evidence>
<dbReference type="EMBL" id="OX460343">
    <property type="protein sequence ID" value="CAI9180095.1"/>
    <property type="molecule type" value="Genomic_DNA"/>
</dbReference>
<reference evidence="2" key="1">
    <citation type="submission" date="2023-04" db="EMBL/GenBank/DDBJ databases">
        <authorList>
            <consortium name="ELIXIR-Norway"/>
        </authorList>
    </citation>
    <scope>NUCLEOTIDE SEQUENCE [LARGE SCALE GENOMIC DNA]</scope>
</reference>
<organism evidence="2 3">
    <name type="scientific">Rangifer tarandus platyrhynchus</name>
    <name type="common">Svalbard reindeer</name>
    <dbReference type="NCBI Taxonomy" id="3082113"/>
    <lineage>
        <taxon>Eukaryota</taxon>
        <taxon>Metazoa</taxon>
        <taxon>Chordata</taxon>
        <taxon>Craniata</taxon>
        <taxon>Vertebrata</taxon>
        <taxon>Euteleostomi</taxon>
        <taxon>Mammalia</taxon>
        <taxon>Eutheria</taxon>
        <taxon>Laurasiatheria</taxon>
        <taxon>Artiodactyla</taxon>
        <taxon>Ruminantia</taxon>
        <taxon>Pecora</taxon>
        <taxon>Cervidae</taxon>
        <taxon>Odocoileinae</taxon>
        <taxon>Rangifer</taxon>
    </lineage>
</organism>
<evidence type="ECO:0000313" key="3">
    <source>
        <dbReference type="Proteomes" id="UP001176941"/>
    </source>
</evidence>
<proteinExistence type="predicted"/>
<dbReference type="Proteomes" id="UP001176941">
    <property type="component" value="Chromosome X"/>
</dbReference>
<gene>
    <name evidence="2" type="ORF">MRATA1EN1_LOCUS29057</name>
</gene>